<evidence type="ECO:0000313" key="2">
    <source>
        <dbReference type="EMBL" id="ODG92943.1"/>
    </source>
</evidence>
<evidence type="ECO:0000313" key="3">
    <source>
        <dbReference type="Proteomes" id="UP000094580"/>
    </source>
</evidence>
<gene>
    <name evidence="2" type="ORF">BED47_17330</name>
</gene>
<proteinExistence type="predicted"/>
<evidence type="ECO:0000259" key="1">
    <source>
        <dbReference type="Pfam" id="PF24755"/>
    </source>
</evidence>
<keyword evidence="3" id="KW-1185">Reference proteome</keyword>
<dbReference type="EMBL" id="MDKC01000004">
    <property type="protein sequence ID" value="ODG92943.1"/>
    <property type="molecule type" value="Genomic_DNA"/>
</dbReference>
<accession>A0ABX3A0V3</accession>
<dbReference type="Proteomes" id="UP000094580">
    <property type="component" value="Unassembled WGS sequence"/>
</dbReference>
<dbReference type="Pfam" id="PF24755">
    <property type="entry name" value="SpoVR_C"/>
    <property type="match status" value="1"/>
</dbReference>
<comment type="caution">
    <text evidence="2">The sequence shown here is derived from an EMBL/GenBank/DDBJ whole genome shotgun (WGS) entry which is preliminary data.</text>
</comment>
<name>A0ABX3A0V3_9BACI</name>
<dbReference type="PANTHER" id="PTHR30029:SF2">
    <property type="entry name" value="STAGE V SPORULATION PROTEIN R"/>
    <property type="match status" value="1"/>
</dbReference>
<feature type="domain" description="SpoVR-like C-terminal" evidence="1">
    <location>
        <begin position="32"/>
        <end position="79"/>
    </location>
</feature>
<sequence length="100" mass="11940">MKIDFYFPIVTDKAWENVRNQLVVSRVNSGFPYIVVQEGDYLKNGELYLKHSYENMELDVEKVMPYIHQLWGRGVHLEKNIENKSVLFSYDGKNIHRKYI</sequence>
<dbReference type="InterPro" id="IPR007390">
    <property type="entry name" value="Spore_V_R"/>
</dbReference>
<dbReference type="PANTHER" id="PTHR30029">
    <property type="entry name" value="STAGE V SPORULATION PROTEIN R"/>
    <property type="match status" value="1"/>
</dbReference>
<reference evidence="2 3" key="1">
    <citation type="submission" date="2016-07" db="EMBL/GenBank/DDBJ databases">
        <authorList>
            <person name="Townsley L."/>
            <person name="Shank E.A."/>
        </authorList>
    </citation>
    <scope>NUCLEOTIDE SEQUENCE [LARGE SCALE GENOMIC DNA]</scope>
    <source>
        <strain evidence="2 3">CH01</strain>
    </source>
</reference>
<dbReference type="InterPro" id="IPR057008">
    <property type="entry name" value="SpoVR-like_C"/>
</dbReference>
<organism evidence="2 3">
    <name type="scientific">Gottfriedia luciferensis</name>
    <dbReference type="NCBI Taxonomy" id="178774"/>
    <lineage>
        <taxon>Bacteria</taxon>
        <taxon>Bacillati</taxon>
        <taxon>Bacillota</taxon>
        <taxon>Bacilli</taxon>
        <taxon>Bacillales</taxon>
        <taxon>Bacillaceae</taxon>
        <taxon>Gottfriedia</taxon>
    </lineage>
</organism>
<protein>
    <recommendedName>
        <fullName evidence="1">SpoVR-like C-terminal domain-containing protein</fullName>
    </recommendedName>
</protein>